<organism evidence="4 5">
    <name type="scientific">Tieghemostelium lacteum</name>
    <name type="common">Slime mold</name>
    <name type="synonym">Dictyostelium lacteum</name>
    <dbReference type="NCBI Taxonomy" id="361077"/>
    <lineage>
        <taxon>Eukaryota</taxon>
        <taxon>Amoebozoa</taxon>
        <taxon>Evosea</taxon>
        <taxon>Eumycetozoa</taxon>
        <taxon>Dictyostelia</taxon>
        <taxon>Dictyosteliales</taxon>
        <taxon>Raperosteliaceae</taxon>
        <taxon>Tieghemostelium</taxon>
    </lineage>
</organism>
<evidence type="ECO:0000256" key="3">
    <source>
        <dbReference type="SAM" id="SignalP"/>
    </source>
</evidence>
<comment type="similarity">
    <text evidence="1">Belongs to the CLN5 family.</text>
</comment>
<evidence type="ECO:0000256" key="2">
    <source>
        <dbReference type="ARBA" id="ARBA00023180"/>
    </source>
</evidence>
<sequence>MIQIKSITLLLVVCIAFVGICFGQLPDNDPQLCQQKIQREDCPIIPYPFTSVDDNDQIEVWYLQAPIFEGMFGNFFGKLKGFHSAVGFYDLTTGLNYTAEYDAYYEVANGTVPNIVNINGTKEILWCNAGILCSIPFINETYWDPAIFSTASKTYMTTINGAQLNKFSEWMQEYNISNPNYQTWDIWNKFGESLWMSSNTCDDFAANAFQYLFEIGATYDCSIVFKRDYLNIYSQQPTLVDYESNKDSIIKFYEAFDIRKGESYFQIIEDIISIIGLEKYIYYQDNYYLLQLNYPFLDLKYDFAPVPGCSIEKKSFNEKNYKVIDVTTKSK</sequence>
<feature type="chain" id="PRO_5007593585" evidence="3">
    <location>
        <begin position="24"/>
        <end position="331"/>
    </location>
</feature>
<evidence type="ECO:0000313" key="4">
    <source>
        <dbReference type="EMBL" id="KYR01906.1"/>
    </source>
</evidence>
<dbReference type="OMA" id="FRPHQSF"/>
<dbReference type="PANTHER" id="PTHR15380:SF2">
    <property type="entry name" value="CEROID-LIPOFUSCINOSIS NEURONAL PROTEIN 5"/>
    <property type="match status" value="1"/>
</dbReference>
<dbReference type="Pfam" id="PF15014">
    <property type="entry name" value="CLN5"/>
    <property type="match status" value="1"/>
</dbReference>
<keyword evidence="2" id="KW-0325">Glycoprotein</keyword>
<name>A0A152A6T4_TIELA</name>
<protein>
    <submittedName>
        <fullName evidence="4">Uncharacterized protein</fullName>
    </submittedName>
</protein>
<accession>A0A152A6T4</accession>
<dbReference type="FunCoup" id="A0A152A6T4">
    <property type="interactions" value="4"/>
</dbReference>
<dbReference type="OrthoDB" id="10005881at2759"/>
<evidence type="ECO:0000313" key="5">
    <source>
        <dbReference type="Proteomes" id="UP000076078"/>
    </source>
</evidence>
<dbReference type="GO" id="GO:0007040">
    <property type="term" value="P:lysosome organization"/>
    <property type="evidence" value="ECO:0007669"/>
    <property type="project" value="TreeGrafter"/>
</dbReference>
<gene>
    <name evidence="4" type="ORF">DLAC_01410</name>
</gene>
<dbReference type="InterPro" id="IPR026138">
    <property type="entry name" value="CLN5"/>
</dbReference>
<dbReference type="GO" id="GO:0016798">
    <property type="term" value="F:hydrolase activity, acting on glycosyl bonds"/>
    <property type="evidence" value="ECO:0007669"/>
    <property type="project" value="TreeGrafter"/>
</dbReference>
<dbReference type="GO" id="GO:0005765">
    <property type="term" value="C:lysosomal membrane"/>
    <property type="evidence" value="ECO:0007669"/>
    <property type="project" value="TreeGrafter"/>
</dbReference>
<dbReference type="STRING" id="361077.A0A152A6T4"/>
<dbReference type="Proteomes" id="UP000076078">
    <property type="component" value="Unassembled WGS sequence"/>
</dbReference>
<dbReference type="EMBL" id="LODT01000005">
    <property type="protein sequence ID" value="KYR01906.1"/>
    <property type="molecule type" value="Genomic_DNA"/>
</dbReference>
<comment type="caution">
    <text evidence="4">The sequence shown here is derived from an EMBL/GenBank/DDBJ whole genome shotgun (WGS) entry which is preliminary data.</text>
</comment>
<dbReference type="InParanoid" id="A0A152A6T4"/>
<proteinExistence type="inferred from homology"/>
<dbReference type="PANTHER" id="PTHR15380">
    <property type="entry name" value="CEROID-LIPOFUSCINOSIS, NEURONAL 5"/>
    <property type="match status" value="1"/>
</dbReference>
<keyword evidence="5" id="KW-1185">Reference proteome</keyword>
<reference evidence="4 5" key="1">
    <citation type="submission" date="2015-12" db="EMBL/GenBank/DDBJ databases">
        <title>Dictyostelia acquired genes for synthesis and detection of signals that induce cell-type specialization by lateral gene transfer from prokaryotes.</title>
        <authorList>
            <person name="Gloeckner G."/>
            <person name="Schaap P."/>
        </authorList>
    </citation>
    <scope>NUCLEOTIDE SEQUENCE [LARGE SCALE GENOMIC DNA]</scope>
    <source>
        <strain evidence="4 5">TK</strain>
    </source>
</reference>
<feature type="signal peptide" evidence="3">
    <location>
        <begin position="1"/>
        <end position="23"/>
    </location>
</feature>
<keyword evidence="3" id="KW-0732">Signal</keyword>
<evidence type="ECO:0000256" key="1">
    <source>
        <dbReference type="ARBA" id="ARBA00007028"/>
    </source>
</evidence>
<dbReference type="AlphaFoldDB" id="A0A152A6T4"/>